<dbReference type="EMBL" id="JBDPGJ010000003">
    <property type="protein sequence ID" value="MEX0406548.1"/>
    <property type="molecule type" value="Genomic_DNA"/>
</dbReference>
<feature type="compositionally biased region" description="Basic and acidic residues" evidence="1">
    <location>
        <begin position="50"/>
        <end position="64"/>
    </location>
</feature>
<name>A0ABV3SIG8_9HYPH</name>
<organism evidence="2 3">
    <name type="scientific">Aquibium pacificus</name>
    <dbReference type="NCBI Taxonomy" id="3153579"/>
    <lineage>
        <taxon>Bacteria</taxon>
        <taxon>Pseudomonadati</taxon>
        <taxon>Pseudomonadota</taxon>
        <taxon>Alphaproteobacteria</taxon>
        <taxon>Hyphomicrobiales</taxon>
        <taxon>Phyllobacteriaceae</taxon>
        <taxon>Aquibium</taxon>
    </lineage>
</organism>
<gene>
    <name evidence="2" type="ORF">ABGN05_12795</name>
</gene>
<evidence type="ECO:0000313" key="2">
    <source>
        <dbReference type="EMBL" id="MEX0406548.1"/>
    </source>
</evidence>
<reference evidence="2 3" key="1">
    <citation type="submission" date="2024-05" db="EMBL/GenBank/DDBJ databases">
        <authorList>
            <person name="Jiang F."/>
        </authorList>
    </citation>
    <scope>NUCLEOTIDE SEQUENCE [LARGE SCALE GENOMIC DNA]</scope>
    <source>
        <strain evidence="2 3">LZ166</strain>
    </source>
</reference>
<proteinExistence type="predicted"/>
<evidence type="ECO:0000313" key="3">
    <source>
        <dbReference type="Proteomes" id="UP001556692"/>
    </source>
</evidence>
<comment type="caution">
    <text evidence="2">The sequence shown here is derived from an EMBL/GenBank/DDBJ whole genome shotgun (WGS) entry which is preliminary data.</text>
</comment>
<feature type="region of interest" description="Disordered" evidence="1">
    <location>
        <begin position="21"/>
        <end position="64"/>
    </location>
</feature>
<dbReference type="Proteomes" id="UP001556692">
    <property type="component" value="Unassembled WGS sequence"/>
</dbReference>
<protein>
    <submittedName>
        <fullName evidence="2">DUF2735 domain-containing protein</fullName>
    </submittedName>
</protein>
<dbReference type="RefSeq" id="WP_367954443.1">
    <property type="nucleotide sequence ID" value="NZ_JBDPGJ010000003.1"/>
</dbReference>
<accession>A0ABV3SIG8</accession>
<keyword evidence="3" id="KW-1185">Reference proteome</keyword>
<feature type="compositionally biased region" description="Basic and acidic residues" evidence="1">
    <location>
        <begin position="21"/>
        <end position="34"/>
    </location>
</feature>
<evidence type="ECO:0000256" key="1">
    <source>
        <dbReference type="SAM" id="MobiDB-lite"/>
    </source>
</evidence>
<feature type="compositionally biased region" description="Low complexity" evidence="1">
    <location>
        <begin position="35"/>
        <end position="44"/>
    </location>
</feature>
<sequence length="64" mass="7222">MVTDFARPSARIYQFPVSAEARREVRERRSERSKPLAASPAAPAFGGSWYHEEAIRETDGATKR</sequence>
<dbReference type="Pfam" id="PF10931">
    <property type="entry name" value="DUF2735"/>
    <property type="match status" value="1"/>
</dbReference>
<dbReference type="InterPro" id="IPR021232">
    <property type="entry name" value="DUF2735"/>
</dbReference>